<feature type="region of interest" description="Disordered" evidence="1">
    <location>
        <begin position="132"/>
        <end position="208"/>
    </location>
</feature>
<dbReference type="AlphaFoldDB" id="A0ABD3I533"/>
<evidence type="ECO:0000313" key="2">
    <source>
        <dbReference type="EMBL" id="KAL3696709.1"/>
    </source>
</evidence>
<comment type="caution">
    <text evidence="2">The sequence shown here is derived from an EMBL/GenBank/DDBJ whole genome shotgun (WGS) entry which is preliminary data.</text>
</comment>
<evidence type="ECO:0000313" key="3">
    <source>
        <dbReference type="Proteomes" id="UP001633002"/>
    </source>
</evidence>
<proteinExistence type="predicted"/>
<feature type="compositionally biased region" description="Basic and acidic residues" evidence="1">
    <location>
        <begin position="163"/>
        <end position="172"/>
    </location>
</feature>
<reference evidence="2 3" key="1">
    <citation type="submission" date="2024-09" db="EMBL/GenBank/DDBJ databases">
        <title>Chromosome-scale assembly of Riccia sorocarpa.</title>
        <authorList>
            <person name="Paukszto L."/>
        </authorList>
    </citation>
    <scope>NUCLEOTIDE SEQUENCE [LARGE SCALE GENOMIC DNA]</scope>
    <source>
        <strain evidence="2">LP-2024</strain>
        <tissue evidence="2">Aerial parts of the thallus</tissue>
    </source>
</reference>
<evidence type="ECO:0000256" key="1">
    <source>
        <dbReference type="SAM" id="MobiDB-lite"/>
    </source>
</evidence>
<dbReference type="Proteomes" id="UP001633002">
    <property type="component" value="Unassembled WGS sequence"/>
</dbReference>
<sequence>MVSNASPGVSKRCVSSVFKRCVPKQCVSNPSDVSPSYPDASPDDATSSYSDASPSNVFPSYPDASPGNGLRGVLVVVVVLAAVNWPVWRGWRTRGVGGCQVARVARYFQVPKPSSATIASIDLHLMARTKQTARKYPAGKPPDPRRGQQYKLTQPIVKKRRRMSDEDRPRIEESEEEEQEEEQEDEQQEEQEDEAEEEAEGEDDEDEIGTLELFRMIRALETRDHNGPWCTEMAKIPYAHISNANFREKEDLCFHIQVENKWKPLGIAAFMDDRSNNVDQIGVFCEFWDEKKVVVYKVLASQYDVSGMKRSRSKKFEGETTKSNLFWFDDSRYWKSKAKLMNLFWEVRIGLVQRGISSSYIIKVGSYAGMDSNRTVKPKEVFEKLVEFEEELKSLKGKNKRKADGEGTVKLKKSRQTVVKVS</sequence>
<feature type="compositionally biased region" description="Acidic residues" evidence="1">
    <location>
        <begin position="173"/>
        <end position="208"/>
    </location>
</feature>
<keyword evidence="3" id="KW-1185">Reference proteome</keyword>
<protein>
    <submittedName>
        <fullName evidence="2">Uncharacterized protein</fullName>
    </submittedName>
</protein>
<dbReference type="EMBL" id="JBJQOH010000002">
    <property type="protein sequence ID" value="KAL3696709.1"/>
    <property type="molecule type" value="Genomic_DNA"/>
</dbReference>
<name>A0ABD3I533_9MARC</name>
<feature type="region of interest" description="Disordered" evidence="1">
    <location>
        <begin position="27"/>
        <end position="54"/>
    </location>
</feature>
<gene>
    <name evidence="2" type="ORF">R1sor_010785</name>
</gene>
<organism evidence="2 3">
    <name type="scientific">Riccia sorocarpa</name>
    <dbReference type="NCBI Taxonomy" id="122646"/>
    <lineage>
        <taxon>Eukaryota</taxon>
        <taxon>Viridiplantae</taxon>
        <taxon>Streptophyta</taxon>
        <taxon>Embryophyta</taxon>
        <taxon>Marchantiophyta</taxon>
        <taxon>Marchantiopsida</taxon>
        <taxon>Marchantiidae</taxon>
        <taxon>Marchantiales</taxon>
        <taxon>Ricciaceae</taxon>
        <taxon>Riccia</taxon>
    </lineage>
</organism>
<accession>A0ABD3I533</accession>
<feature type="compositionally biased region" description="Polar residues" evidence="1">
    <location>
        <begin position="44"/>
        <end position="54"/>
    </location>
</feature>
<feature type="region of interest" description="Disordered" evidence="1">
    <location>
        <begin position="397"/>
        <end position="422"/>
    </location>
</feature>